<gene>
    <name evidence="2" type="ORF">Bathy03g03000</name>
</gene>
<accession>K8F2G4</accession>
<feature type="region of interest" description="Disordered" evidence="1">
    <location>
        <begin position="1"/>
        <end position="74"/>
    </location>
</feature>
<organism evidence="2 3">
    <name type="scientific">Bathycoccus prasinos</name>
    <dbReference type="NCBI Taxonomy" id="41875"/>
    <lineage>
        <taxon>Eukaryota</taxon>
        <taxon>Viridiplantae</taxon>
        <taxon>Chlorophyta</taxon>
        <taxon>Mamiellophyceae</taxon>
        <taxon>Mamiellales</taxon>
        <taxon>Bathycoccaceae</taxon>
        <taxon>Bathycoccus</taxon>
    </lineage>
</organism>
<dbReference type="Proteomes" id="UP000198341">
    <property type="component" value="Chromosome 3"/>
</dbReference>
<name>K8F2G4_9CHLO</name>
<proteinExistence type="predicted"/>
<feature type="compositionally biased region" description="Low complexity" evidence="1">
    <location>
        <begin position="44"/>
        <end position="56"/>
    </location>
</feature>
<reference evidence="2 3" key="1">
    <citation type="submission" date="2011-10" db="EMBL/GenBank/DDBJ databases">
        <authorList>
            <person name="Genoscope - CEA"/>
        </authorList>
    </citation>
    <scope>NUCLEOTIDE SEQUENCE [LARGE SCALE GENOMIC DNA]</scope>
    <source>
        <strain evidence="2 3">RCC 1105</strain>
    </source>
</reference>
<feature type="compositionally biased region" description="Basic and acidic residues" evidence="1">
    <location>
        <begin position="57"/>
        <end position="71"/>
    </location>
</feature>
<keyword evidence="3" id="KW-1185">Reference proteome</keyword>
<dbReference type="KEGG" id="bpg:Bathy03g03000"/>
<evidence type="ECO:0000256" key="1">
    <source>
        <dbReference type="SAM" id="MobiDB-lite"/>
    </source>
</evidence>
<dbReference type="AlphaFoldDB" id="K8F2G4"/>
<evidence type="ECO:0000313" key="2">
    <source>
        <dbReference type="EMBL" id="CCO15728.1"/>
    </source>
</evidence>
<dbReference type="RefSeq" id="XP_007514291.1">
    <property type="nucleotide sequence ID" value="XM_007514229.1"/>
</dbReference>
<sequence length="262" mass="29532">MVGSQSPRKEAIGSFDEDENTIVQTQTASQGGGQFLSPHQTHSPRVLPVVPMLPLPREYRSRDDTNQKEKPPGWIQRTCVGENCVKRQKSGRYLRKPGTAEGDDQYLCFTCWSHDHVKNQNRECFVCARPDAGGCWYKSKLHEGKDLCTRCYERERRERLQASGTLKCWCCGARHSSSKWRTSKDKSEGKKDLCNKCYLKECRSTKQAMESGKSCCVCSTQITTEWKESAYAKDANGKQDICDQCFRRDPAHAGAAAASLEG</sequence>
<evidence type="ECO:0008006" key="4">
    <source>
        <dbReference type="Google" id="ProtNLM"/>
    </source>
</evidence>
<dbReference type="GeneID" id="19016837"/>
<protein>
    <recommendedName>
        <fullName evidence="4">GATA-type domain-containing protein</fullName>
    </recommendedName>
</protein>
<evidence type="ECO:0000313" key="3">
    <source>
        <dbReference type="Proteomes" id="UP000198341"/>
    </source>
</evidence>
<dbReference type="EMBL" id="FO082276">
    <property type="protein sequence ID" value="CCO15728.1"/>
    <property type="molecule type" value="Genomic_DNA"/>
</dbReference>